<evidence type="ECO:0000259" key="9">
    <source>
        <dbReference type="Pfam" id="PF01431"/>
    </source>
</evidence>
<evidence type="ECO:0000256" key="2">
    <source>
        <dbReference type="ARBA" id="ARBA00007357"/>
    </source>
</evidence>
<feature type="chain" id="PRO_5041340009" evidence="8">
    <location>
        <begin position="36"/>
        <end position="694"/>
    </location>
</feature>
<dbReference type="Gene3D" id="3.40.390.10">
    <property type="entry name" value="Collagenase (Catalytic Domain)"/>
    <property type="match status" value="1"/>
</dbReference>
<dbReference type="GO" id="GO:0016485">
    <property type="term" value="P:protein processing"/>
    <property type="evidence" value="ECO:0007669"/>
    <property type="project" value="TreeGrafter"/>
</dbReference>
<evidence type="ECO:0000256" key="7">
    <source>
        <dbReference type="ARBA" id="ARBA00023049"/>
    </source>
</evidence>
<evidence type="ECO:0000256" key="3">
    <source>
        <dbReference type="ARBA" id="ARBA00022670"/>
    </source>
</evidence>
<feature type="signal peptide" evidence="8">
    <location>
        <begin position="1"/>
        <end position="35"/>
    </location>
</feature>
<dbReference type="PANTHER" id="PTHR11733">
    <property type="entry name" value="ZINC METALLOPROTEASE FAMILY M13 NEPRILYSIN-RELATED"/>
    <property type="match status" value="1"/>
</dbReference>
<dbReference type="InterPro" id="IPR008753">
    <property type="entry name" value="Peptidase_M13_N"/>
</dbReference>
<dbReference type="GO" id="GO:0005886">
    <property type="term" value="C:plasma membrane"/>
    <property type="evidence" value="ECO:0007669"/>
    <property type="project" value="TreeGrafter"/>
</dbReference>
<dbReference type="PROSITE" id="PS51885">
    <property type="entry name" value="NEPRILYSIN"/>
    <property type="match status" value="1"/>
</dbReference>
<dbReference type="PANTHER" id="PTHR11733:SF167">
    <property type="entry name" value="FI17812P1-RELATED"/>
    <property type="match status" value="1"/>
</dbReference>
<evidence type="ECO:0000256" key="5">
    <source>
        <dbReference type="ARBA" id="ARBA00022801"/>
    </source>
</evidence>
<dbReference type="CDD" id="cd08662">
    <property type="entry name" value="M13"/>
    <property type="match status" value="1"/>
</dbReference>
<evidence type="ECO:0000313" key="11">
    <source>
        <dbReference type="EMBL" id="WBA07748.1"/>
    </source>
</evidence>
<dbReference type="InterPro" id="IPR018497">
    <property type="entry name" value="Peptidase_M13_C"/>
</dbReference>
<dbReference type="GO" id="GO:0004222">
    <property type="term" value="F:metalloendopeptidase activity"/>
    <property type="evidence" value="ECO:0007669"/>
    <property type="project" value="InterPro"/>
</dbReference>
<evidence type="ECO:0000259" key="10">
    <source>
        <dbReference type="Pfam" id="PF05649"/>
    </source>
</evidence>
<dbReference type="InterPro" id="IPR000718">
    <property type="entry name" value="Peptidase_M13"/>
</dbReference>
<feature type="domain" description="Peptidase M13 C-terminal" evidence="9">
    <location>
        <begin position="490"/>
        <end position="690"/>
    </location>
</feature>
<gene>
    <name evidence="11" type="ORF">N8M53_07695</name>
</gene>
<feature type="domain" description="Peptidase M13 N-terminal" evidence="10">
    <location>
        <begin position="60"/>
        <end position="438"/>
    </location>
</feature>
<keyword evidence="3" id="KW-0645">Protease</keyword>
<proteinExistence type="inferred from homology"/>
<dbReference type="AlphaFoldDB" id="A0AA47KJ51"/>
<evidence type="ECO:0000256" key="4">
    <source>
        <dbReference type="ARBA" id="ARBA00022723"/>
    </source>
</evidence>
<evidence type="ECO:0000256" key="8">
    <source>
        <dbReference type="SAM" id="SignalP"/>
    </source>
</evidence>
<dbReference type="InterPro" id="IPR042089">
    <property type="entry name" value="Peptidase_M13_dom_2"/>
</dbReference>
<keyword evidence="7" id="KW-0482">Metalloprotease</keyword>
<dbReference type="GO" id="GO:0046872">
    <property type="term" value="F:metal ion binding"/>
    <property type="evidence" value="ECO:0007669"/>
    <property type="project" value="UniProtKB-KW"/>
</dbReference>
<dbReference type="EMBL" id="CP114588">
    <property type="protein sequence ID" value="WBA07748.1"/>
    <property type="molecule type" value="Genomic_DNA"/>
</dbReference>
<sequence length="694" mass="79261">MMKNKSVNRVRFKRAAMGVAFALGVMSLVPGQVYAANTTHAEVQRESGLYLQDFDRSVRPQDDLFRHVNGTWYDQTQIPSDMSSYGAFRILAEENEKRLKGIIDELVARDDLKPGSNEQKLRDFYLSYMDQDKIDALGVTPIKPELDRIAAISSKPALIYAMADLRQIGVGIPFSFYAWADAKNPDYNALYLSQSGLGLPDRDYYFRDTEDAERIRTAYKRYLEDMLRLAGYDQVKQRADRIYQLEKTLAEHHWIRAKRRDAQATYNKMPIEALNQLMGEFDYARFAKRAGIDKAGEVVVRMPSYFEALGQVFEQTSLQTWQDYLTIRTLNAFAPRLNHELVERQFAFYSKTLNGIPEQRDRWKRGVQATEGVLGEALGQEYVARYFPPQAKARMETLIDNLRAAFKDSIESLAWMSDETKAKALDKLSKFTPKIGYPEKWEDYSALTINADDLIGNSKRAARWGYQDMLSRIGAPVDRKEWGMTPQTVNAYYSPTANEIVFPAGILQPPFFDMNADDAVNYGGIGAVIGHEMGHGFDDQGSRYDGDGNLSNWWTDEDRARFDARTQKLAEQFSQFEPLPDLFIDGKVSLGENIGDLVGLTTAFRAYQKSLQGESSPVMDGYTGEQRFFLSWGQIWKMKMREDALRERVSLGPHAPPQYRVLGAPRNVPAFYEAFDIKEGDGMYLPEDQRVNIW</sequence>
<dbReference type="Proteomes" id="UP001164748">
    <property type="component" value="Chromosome"/>
</dbReference>
<name>A0AA47KJ51_9GAMM</name>
<keyword evidence="8" id="KW-0732">Signal</keyword>
<keyword evidence="4" id="KW-0479">Metal-binding</keyword>
<protein>
    <submittedName>
        <fullName evidence="11">M13 family metallopeptidase</fullName>
    </submittedName>
</protein>
<keyword evidence="5" id="KW-0378">Hydrolase</keyword>
<evidence type="ECO:0000313" key="12">
    <source>
        <dbReference type="Proteomes" id="UP001164748"/>
    </source>
</evidence>
<organism evidence="11 12">
    <name type="scientific">Salinivibrio kushneri</name>
    <dbReference type="NCBI Taxonomy" id="1908198"/>
    <lineage>
        <taxon>Bacteria</taxon>
        <taxon>Pseudomonadati</taxon>
        <taxon>Pseudomonadota</taxon>
        <taxon>Gammaproteobacteria</taxon>
        <taxon>Vibrionales</taxon>
        <taxon>Vibrionaceae</taxon>
        <taxon>Salinivibrio</taxon>
    </lineage>
</organism>
<dbReference type="PRINTS" id="PR00786">
    <property type="entry name" value="NEPRILYSIN"/>
</dbReference>
<dbReference type="RefSeq" id="WP_269578351.1">
    <property type="nucleotide sequence ID" value="NZ_CP114588.1"/>
</dbReference>
<reference evidence="11" key="1">
    <citation type="submission" date="2022-09" db="EMBL/GenBank/DDBJ databases">
        <authorList>
            <person name="Li Z.-J."/>
        </authorList>
    </citation>
    <scope>NUCLEOTIDE SEQUENCE</scope>
    <source>
        <strain evidence="11">TGB11</strain>
    </source>
</reference>
<dbReference type="InterPro" id="IPR024079">
    <property type="entry name" value="MetalloPept_cat_dom_sf"/>
</dbReference>
<dbReference type="Gene3D" id="1.10.1380.10">
    <property type="entry name" value="Neutral endopeptidase , domain2"/>
    <property type="match status" value="1"/>
</dbReference>
<evidence type="ECO:0000256" key="6">
    <source>
        <dbReference type="ARBA" id="ARBA00022833"/>
    </source>
</evidence>
<comment type="cofactor">
    <cofactor evidence="1">
        <name>Zn(2+)</name>
        <dbReference type="ChEBI" id="CHEBI:29105"/>
    </cofactor>
</comment>
<comment type="similarity">
    <text evidence="2">Belongs to the peptidase M13 family.</text>
</comment>
<evidence type="ECO:0000256" key="1">
    <source>
        <dbReference type="ARBA" id="ARBA00001947"/>
    </source>
</evidence>
<dbReference type="SUPFAM" id="SSF55486">
    <property type="entry name" value="Metalloproteases ('zincins'), catalytic domain"/>
    <property type="match status" value="1"/>
</dbReference>
<accession>A0AA47KJ51</accession>
<dbReference type="Pfam" id="PF05649">
    <property type="entry name" value="Peptidase_M13_N"/>
    <property type="match status" value="1"/>
</dbReference>
<keyword evidence="6" id="KW-0862">Zinc</keyword>
<dbReference type="Pfam" id="PF01431">
    <property type="entry name" value="Peptidase_M13"/>
    <property type="match status" value="1"/>
</dbReference>